<reference evidence="2 3" key="1">
    <citation type="submission" date="2020-02" db="EMBL/GenBank/DDBJ databases">
        <authorList>
            <person name="Ferguson B K."/>
        </authorList>
    </citation>
    <scope>NUCLEOTIDE SEQUENCE [LARGE SCALE GENOMIC DNA]</scope>
</reference>
<keyword evidence="1" id="KW-0472">Membrane</keyword>
<dbReference type="AlphaFoldDB" id="A0A6H5GMA3"/>
<name>A0A6H5GMA3_9HEMI</name>
<proteinExistence type="predicted"/>
<keyword evidence="1" id="KW-1133">Transmembrane helix</keyword>
<feature type="transmembrane region" description="Helical" evidence="1">
    <location>
        <begin position="52"/>
        <end position="75"/>
    </location>
</feature>
<dbReference type="Proteomes" id="UP000479000">
    <property type="component" value="Unassembled WGS sequence"/>
</dbReference>
<accession>A0A6H5GMA3</accession>
<protein>
    <submittedName>
        <fullName evidence="2">Uncharacterized protein</fullName>
    </submittedName>
</protein>
<feature type="non-terminal residue" evidence="2">
    <location>
        <position position="172"/>
    </location>
</feature>
<organism evidence="2 3">
    <name type="scientific">Nesidiocoris tenuis</name>
    <dbReference type="NCBI Taxonomy" id="355587"/>
    <lineage>
        <taxon>Eukaryota</taxon>
        <taxon>Metazoa</taxon>
        <taxon>Ecdysozoa</taxon>
        <taxon>Arthropoda</taxon>
        <taxon>Hexapoda</taxon>
        <taxon>Insecta</taxon>
        <taxon>Pterygota</taxon>
        <taxon>Neoptera</taxon>
        <taxon>Paraneoptera</taxon>
        <taxon>Hemiptera</taxon>
        <taxon>Heteroptera</taxon>
        <taxon>Panheteroptera</taxon>
        <taxon>Cimicomorpha</taxon>
        <taxon>Miridae</taxon>
        <taxon>Dicyphina</taxon>
        <taxon>Nesidiocoris</taxon>
    </lineage>
</organism>
<gene>
    <name evidence="2" type="ORF">NTEN_LOCUS10571</name>
</gene>
<evidence type="ECO:0000313" key="2">
    <source>
        <dbReference type="EMBL" id="CAB0005094.1"/>
    </source>
</evidence>
<keyword evidence="1" id="KW-0812">Transmembrane</keyword>
<keyword evidence="3" id="KW-1185">Reference proteome</keyword>
<dbReference type="EMBL" id="CADCXU010015889">
    <property type="protein sequence ID" value="CAB0005094.1"/>
    <property type="molecule type" value="Genomic_DNA"/>
</dbReference>
<feature type="non-terminal residue" evidence="2">
    <location>
        <position position="1"/>
    </location>
</feature>
<evidence type="ECO:0000256" key="1">
    <source>
        <dbReference type="SAM" id="Phobius"/>
    </source>
</evidence>
<evidence type="ECO:0000313" key="3">
    <source>
        <dbReference type="Proteomes" id="UP000479000"/>
    </source>
</evidence>
<sequence length="172" mass="19301">VNVSIEIVLKSRIGTELQKKLFLLHIYSESLPEQVQNMIKSCHTFTFQNMEVLCVIYAPLVVICTSCMFVILPHYSSNHSPEQTFRTNVPIPDAVRLNITAPFVNEWRRSADRQCGGFSNWPCCDTRNWPAPAALGCPPARVDTSDRPAPAAAVDRPRSLSSTLRLLKKKFG</sequence>